<name>A0A0A9AD11_ARUDO</name>
<sequence length="24" mass="2786">MIFSHNVRKPNDRGQYPLEPGNDT</sequence>
<dbReference type="EMBL" id="GBRH01251035">
    <property type="protein sequence ID" value="JAD46860.1"/>
    <property type="molecule type" value="Transcribed_RNA"/>
</dbReference>
<proteinExistence type="predicted"/>
<reference evidence="2" key="1">
    <citation type="submission" date="2014-09" db="EMBL/GenBank/DDBJ databases">
        <authorList>
            <person name="Magalhaes I.L.F."/>
            <person name="Oliveira U."/>
            <person name="Santos F.R."/>
            <person name="Vidigal T.H.D.A."/>
            <person name="Brescovit A.D."/>
            <person name="Santos A.J."/>
        </authorList>
    </citation>
    <scope>NUCLEOTIDE SEQUENCE</scope>
    <source>
        <tissue evidence="2">Shoot tissue taken approximately 20 cm above the soil surface</tissue>
    </source>
</reference>
<feature type="region of interest" description="Disordered" evidence="1">
    <location>
        <begin position="1"/>
        <end position="24"/>
    </location>
</feature>
<organism evidence="2">
    <name type="scientific">Arundo donax</name>
    <name type="common">Giant reed</name>
    <name type="synonym">Donax arundinaceus</name>
    <dbReference type="NCBI Taxonomy" id="35708"/>
    <lineage>
        <taxon>Eukaryota</taxon>
        <taxon>Viridiplantae</taxon>
        <taxon>Streptophyta</taxon>
        <taxon>Embryophyta</taxon>
        <taxon>Tracheophyta</taxon>
        <taxon>Spermatophyta</taxon>
        <taxon>Magnoliopsida</taxon>
        <taxon>Liliopsida</taxon>
        <taxon>Poales</taxon>
        <taxon>Poaceae</taxon>
        <taxon>PACMAD clade</taxon>
        <taxon>Arundinoideae</taxon>
        <taxon>Arundineae</taxon>
        <taxon>Arundo</taxon>
    </lineage>
</organism>
<protein>
    <submittedName>
        <fullName evidence="2">Uncharacterized protein</fullName>
    </submittedName>
</protein>
<evidence type="ECO:0000256" key="1">
    <source>
        <dbReference type="SAM" id="MobiDB-lite"/>
    </source>
</evidence>
<accession>A0A0A9AD11</accession>
<reference evidence="2" key="2">
    <citation type="journal article" date="2015" name="Data Brief">
        <title>Shoot transcriptome of the giant reed, Arundo donax.</title>
        <authorList>
            <person name="Barrero R.A."/>
            <person name="Guerrero F.D."/>
            <person name="Moolhuijzen P."/>
            <person name="Goolsby J.A."/>
            <person name="Tidwell J."/>
            <person name="Bellgard S.E."/>
            <person name="Bellgard M.I."/>
        </authorList>
    </citation>
    <scope>NUCLEOTIDE SEQUENCE</scope>
    <source>
        <tissue evidence="2">Shoot tissue taken approximately 20 cm above the soil surface</tissue>
    </source>
</reference>
<evidence type="ECO:0000313" key="2">
    <source>
        <dbReference type="EMBL" id="JAD46860.1"/>
    </source>
</evidence>
<dbReference type="AlphaFoldDB" id="A0A0A9AD11"/>